<dbReference type="EMBL" id="BAAAQD010000009">
    <property type="protein sequence ID" value="GAA1525645.1"/>
    <property type="molecule type" value="Genomic_DNA"/>
</dbReference>
<gene>
    <name evidence="1" type="ORF">GCM10009827_047950</name>
</gene>
<comment type="caution">
    <text evidence="1">The sequence shown here is derived from an EMBL/GenBank/DDBJ whole genome shotgun (WGS) entry which is preliminary data.</text>
</comment>
<dbReference type="Proteomes" id="UP001501470">
    <property type="component" value="Unassembled WGS sequence"/>
</dbReference>
<protein>
    <submittedName>
        <fullName evidence="1">Uncharacterized protein</fullName>
    </submittedName>
</protein>
<organism evidence="1 2">
    <name type="scientific">Dactylosporangium maewongense</name>
    <dbReference type="NCBI Taxonomy" id="634393"/>
    <lineage>
        <taxon>Bacteria</taxon>
        <taxon>Bacillati</taxon>
        <taxon>Actinomycetota</taxon>
        <taxon>Actinomycetes</taxon>
        <taxon>Micromonosporales</taxon>
        <taxon>Micromonosporaceae</taxon>
        <taxon>Dactylosporangium</taxon>
    </lineage>
</organism>
<name>A0ABP4LM48_9ACTN</name>
<accession>A0ABP4LM48</accession>
<proteinExistence type="predicted"/>
<reference evidence="2" key="1">
    <citation type="journal article" date="2019" name="Int. J. Syst. Evol. Microbiol.">
        <title>The Global Catalogue of Microorganisms (GCM) 10K type strain sequencing project: providing services to taxonomists for standard genome sequencing and annotation.</title>
        <authorList>
            <consortium name="The Broad Institute Genomics Platform"/>
            <consortium name="The Broad Institute Genome Sequencing Center for Infectious Disease"/>
            <person name="Wu L."/>
            <person name="Ma J."/>
        </authorList>
    </citation>
    <scope>NUCLEOTIDE SEQUENCE [LARGE SCALE GENOMIC DNA]</scope>
    <source>
        <strain evidence="2">JCM 15933</strain>
    </source>
</reference>
<evidence type="ECO:0000313" key="2">
    <source>
        <dbReference type="Proteomes" id="UP001501470"/>
    </source>
</evidence>
<evidence type="ECO:0000313" key="1">
    <source>
        <dbReference type="EMBL" id="GAA1525645.1"/>
    </source>
</evidence>
<sequence>MRDTDADEGIMGLFKQFKDMRNVAAAAPGMVAQAQQTSAAAQAYAAQQQATYGMQGYGAANAYGAPVATGIAADDPRLAPIASVDLVMYARISKAASQEGLNADGVVLKAQSFGVPASSWDEAAAGWPARMRGDTQLAVHYGNLFGQV</sequence>
<keyword evidence="2" id="KW-1185">Reference proteome</keyword>